<dbReference type="EMBL" id="VSSQ01031346">
    <property type="protein sequence ID" value="MPM82192.1"/>
    <property type="molecule type" value="Genomic_DNA"/>
</dbReference>
<organism evidence="1">
    <name type="scientific">bioreactor metagenome</name>
    <dbReference type="NCBI Taxonomy" id="1076179"/>
    <lineage>
        <taxon>unclassified sequences</taxon>
        <taxon>metagenomes</taxon>
        <taxon>ecological metagenomes</taxon>
    </lineage>
</organism>
<name>A0A645D058_9ZZZZ</name>
<sequence>MQLRQRLGQAHQRRALHGAQAQSARGMVGTNGLARLLGQRQQLLRVAQQGFTGRGEQHAPSFTQKQRHAQLFFQLLDACGDVGLHAAQPFGGAGHAVLLCHHAEDLKRKQIHGLRLSKTIFV</sequence>
<proteinExistence type="predicted"/>
<gene>
    <name evidence="1" type="ORF">SDC9_129253</name>
</gene>
<comment type="caution">
    <text evidence="1">The sequence shown here is derived from an EMBL/GenBank/DDBJ whole genome shotgun (WGS) entry which is preliminary data.</text>
</comment>
<protein>
    <submittedName>
        <fullName evidence="1">Uncharacterized protein</fullName>
    </submittedName>
</protein>
<evidence type="ECO:0000313" key="1">
    <source>
        <dbReference type="EMBL" id="MPM82192.1"/>
    </source>
</evidence>
<accession>A0A645D058</accession>
<reference evidence="1" key="1">
    <citation type="submission" date="2019-08" db="EMBL/GenBank/DDBJ databases">
        <authorList>
            <person name="Kucharzyk K."/>
            <person name="Murdoch R.W."/>
            <person name="Higgins S."/>
            <person name="Loffler F."/>
        </authorList>
    </citation>
    <scope>NUCLEOTIDE SEQUENCE</scope>
</reference>
<dbReference type="AlphaFoldDB" id="A0A645D058"/>